<dbReference type="GO" id="GO:0000407">
    <property type="term" value="C:phagophore assembly site"/>
    <property type="evidence" value="ECO:0007669"/>
    <property type="project" value="TreeGrafter"/>
</dbReference>
<evidence type="ECO:0000256" key="3">
    <source>
        <dbReference type="ARBA" id="ARBA00022777"/>
    </source>
</evidence>
<dbReference type="GO" id="GO:0005776">
    <property type="term" value="C:autophagosome"/>
    <property type="evidence" value="ECO:0007669"/>
    <property type="project" value="TreeGrafter"/>
</dbReference>
<dbReference type="PANTHER" id="PTHR24348">
    <property type="entry name" value="SERINE/THREONINE-PROTEIN KINASE UNC-51-RELATED"/>
    <property type="match status" value="1"/>
</dbReference>
<protein>
    <recommendedName>
        <fullName evidence="5">Protein kinase domain-containing protein</fullName>
    </recommendedName>
</protein>
<dbReference type="OrthoDB" id="288118at2759"/>
<keyword evidence="7" id="KW-1185">Reference proteome</keyword>
<organism evidence="6 7">
    <name type="scientific">Paramecium sonneborni</name>
    <dbReference type="NCBI Taxonomy" id="65129"/>
    <lineage>
        <taxon>Eukaryota</taxon>
        <taxon>Sar</taxon>
        <taxon>Alveolata</taxon>
        <taxon>Ciliophora</taxon>
        <taxon>Intramacronucleata</taxon>
        <taxon>Oligohymenophorea</taxon>
        <taxon>Peniculida</taxon>
        <taxon>Parameciidae</taxon>
        <taxon>Paramecium</taxon>
    </lineage>
</organism>
<dbReference type="GO" id="GO:0010506">
    <property type="term" value="P:regulation of autophagy"/>
    <property type="evidence" value="ECO:0007669"/>
    <property type="project" value="InterPro"/>
</dbReference>
<evidence type="ECO:0000313" key="7">
    <source>
        <dbReference type="Proteomes" id="UP000692954"/>
    </source>
</evidence>
<name>A0A8S1KA88_9CILI</name>
<evidence type="ECO:0000313" key="6">
    <source>
        <dbReference type="EMBL" id="CAD8049612.1"/>
    </source>
</evidence>
<dbReference type="AlphaFoldDB" id="A0A8S1KA88"/>
<evidence type="ECO:0000256" key="4">
    <source>
        <dbReference type="ARBA" id="ARBA00022840"/>
    </source>
</evidence>
<dbReference type="PROSITE" id="PS50011">
    <property type="entry name" value="PROTEIN_KINASE_DOM"/>
    <property type="match status" value="1"/>
</dbReference>
<reference evidence="6" key="1">
    <citation type="submission" date="2021-01" db="EMBL/GenBank/DDBJ databases">
        <authorList>
            <consortium name="Genoscope - CEA"/>
            <person name="William W."/>
        </authorList>
    </citation>
    <scope>NUCLEOTIDE SEQUENCE</scope>
</reference>
<dbReference type="Pfam" id="PF00069">
    <property type="entry name" value="Pkinase"/>
    <property type="match status" value="1"/>
</dbReference>
<evidence type="ECO:0000256" key="2">
    <source>
        <dbReference type="ARBA" id="ARBA00022741"/>
    </source>
</evidence>
<sequence>MQQSDICKVGQNFQWNQTNVLGEGRISVIYKGQNTKDNTIVAIKKFGSPLIHDKNFYLRELLKQEELLLRMMQPENFIKFIALEETQNSVYWITEFAEMNLRQEMNLADNCRLSLDQVKILCKNLLDGYLFIINQNVLHQDIKPEGILKKNNQYYYSDMGNGYMISRFLGQNDQTNYQSPQKTLNQIYTSKCDVWSIGIILYECLVGSVPMIFNNETQISPEFTKTYSQDPIYDFIVQCIKYSESERLSWEQVYQHPFVNIQLGIKVDVKIEQTYTQFKEQFLQTCNQVDLYLLIGMSSQSDNTEKLTKNEFISSAKQIAKNSSSKEITSLFYEIAGFKATHISKKEIQNWLNRVKNRLKGDRGYHYPLMNLEQTEQDNQIKNLPILRWTTSLDKKKIKNKSLLSPEVVEILLSIKASMNKFGTKIDELYQKYDPKSTGGLNKTQLDKLIMKIYPEGKNDVVLSHVFQFLNQFQNGKISKEEFQFCIFEIDIQQLHQIKN</sequence>
<dbReference type="GO" id="GO:0004674">
    <property type="term" value="F:protein serine/threonine kinase activity"/>
    <property type="evidence" value="ECO:0007669"/>
    <property type="project" value="InterPro"/>
</dbReference>
<dbReference type="CDD" id="cd00180">
    <property type="entry name" value="PKc"/>
    <property type="match status" value="1"/>
</dbReference>
<dbReference type="InterPro" id="IPR045269">
    <property type="entry name" value="Atg1-like"/>
</dbReference>
<keyword evidence="4" id="KW-0067">ATP-binding</keyword>
<evidence type="ECO:0000259" key="5">
    <source>
        <dbReference type="PROSITE" id="PS50011"/>
    </source>
</evidence>
<dbReference type="GO" id="GO:0000045">
    <property type="term" value="P:autophagosome assembly"/>
    <property type="evidence" value="ECO:0007669"/>
    <property type="project" value="TreeGrafter"/>
</dbReference>
<evidence type="ECO:0000256" key="1">
    <source>
        <dbReference type="ARBA" id="ARBA00022679"/>
    </source>
</evidence>
<gene>
    <name evidence="6" type="ORF">PSON_ATCC_30995.1.T0040225</name>
</gene>
<dbReference type="InterPro" id="IPR000719">
    <property type="entry name" value="Prot_kinase_dom"/>
</dbReference>
<dbReference type="EMBL" id="CAJJDN010000004">
    <property type="protein sequence ID" value="CAD8049612.1"/>
    <property type="molecule type" value="Genomic_DNA"/>
</dbReference>
<accession>A0A8S1KA88</accession>
<dbReference type="PANTHER" id="PTHR24348:SF22">
    <property type="entry name" value="NON-SPECIFIC SERINE_THREONINE PROTEIN KINASE"/>
    <property type="match status" value="1"/>
</dbReference>
<keyword evidence="1" id="KW-0808">Transferase</keyword>
<dbReference type="GO" id="GO:0005524">
    <property type="term" value="F:ATP binding"/>
    <property type="evidence" value="ECO:0007669"/>
    <property type="project" value="UniProtKB-KW"/>
</dbReference>
<dbReference type="GO" id="GO:0016020">
    <property type="term" value="C:membrane"/>
    <property type="evidence" value="ECO:0007669"/>
    <property type="project" value="TreeGrafter"/>
</dbReference>
<feature type="domain" description="Protein kinase" evidence="5">
    <location>
        <begin position="15"/>
        <end position="259"/>
    </location>
</feature>
<comment type="caution">
    <text evidence="6">The sequence shown here is derived from an EMBL/GenBank/DDBJ whole genome shotgun (WGS) entry which is preliminary data.</text>
</comment>
<proteinExistence type="predicted"/>
<keyword evidence="3" id="KW-0418">Kinase</keyword>
<dbReference type="GO" id="GO:0005829">
    <property type="term" value="C:cytosol"/>
    <property type="evidence" value="ECO:0007669"/>
    <property type="project" value="TreeGrafter"/>
</dbReference>
<dbReference type="Proteomes" id="UP000692954">
    <property type="component" value="Unassembled WGS sequence"/>
</dbReference>
<keyword evidence="2" id="KW-0547">Nucleotide-binding</keyword>